<dbReference type="Proteomes" id="UP001454036">
    <property type="component" value="Unassembled WGS sequence"/>
</dbReference>
<sequence>MAWEAERAAQDHARSSRVGNPPHQGQSYYTNNGESYSDKEDINPTFVTPTPHQRVNVQTPPYRSSSPNNQNAIFGSVGCTRIQVAAVATI</sequence>
<dbReference type="EMBL" id="BAABME010009693">
    <property type="protein sequence ID" value="GAA0175640.1"/>
    <property type="molecule type" value="Genomic_DNA"/>
</dbReference>
<name>A0AAV3RKH7_LITER</name>
<reference evidence="2 3" key="1">
    <citation type="submission" date="2024-01" db="EMBL/GenBank/DDBJ databases">
        <title>The complete chloroplast genome sequence of Lithospermum erythrorhizon: insights into the phylogenetic relationship among Boraginaceae species and the maternal lineages of purple gromwells.</title>
        <authorList>
            <person name="Okada T."/>
            <person name="Watanabe K."/>
        </authorList>
    </citation>
    <scope>NUCLEOTIDE SEQUENCE [LARGE SCALE GENOMIC DNA]</scope>
</reference>
<feature type="region of interest" description="Disordered" evidence="1">
    <location>
        <begin position="1"/>
        <end position="73"/>
    </location>
</feature>
<protein>
    <submittedName>
        <fullName evidence="2">Uncharacterized protein</fullName>
    </submittedName>
</protein>
<evidence type="ECO:0000313" key="3">
    <source>
        <dbReference type="Proteomes" id="UP001454036"/>
    </source>
</evidence>
<gene>
    <name evidence="2" type="ORF">LIER_28773</name>
</gene>
<evidence type="ECO:0000313" key="2">
    <source>
        <dbReference type="EMBL" id="GAA0175640.1"/>
    </source>
</evidence>
<accession>A0AAV3RKH7</accession>
<organism evidence="2 3">
    <name type="scientific">Lithospermum erythrorhizon</name>
    <name type="common">Purple gromwell</name>
    <name type="synonym">Lithospermum officinale var. erythrorhizon</name>
    <dbReference type="NCBI Taxonomy" id="34254"/>
    <lineage>
        <taxon>Eukaryota</taxon>
        <taxon>Viridiplantae</taxon>
        <taxon>Streptophyta</taxon>
        <taxon>Embryophyta</taxon>
        <taxon>Tracheophyta</taxon>
        <taxon>Spermatophyta</taxon>
        <taxon>Magnoliopsida</taxon>
        <taxon>eudicotyledons</taxon>
        <taxon>Gunneridae</taxon>
        <taxon>Pentapetalae</taxon>
        <taxon>asterids</taxon>
        <taxon>lamiids</taxon>
        <taxon>Boraginales</taxon>
        <taxon>Boraginaceae</taxon>
        <taxon>Boraginoideae</taxon>
        <taxon>Lithospermeae</taxon>
        <taxon>Lithospermum</taxon>
    </lineage>
</organism>
<proteinExistence type="predicted"/>
<feature type="compositionally biased region" description="Polar residues" evidence="1">
    <location>
        <begin position="45"/>
        <end position="73"/>
    </location>
</feature>
<feature type="compositionally biased region" description="Polar residues" evidence="1">
    <location>
        <begin position="23"/>
        <end position="35"/>
    </location>
</feature>
<feature type="compositionally biased region" description="Basic and acidic residues" evidence="1">
    <location>
        <begin position="1"/>
        <end position="14"/>
    </location>
</feature>
<dbReference type="AlphaFoldDB" id="A0AAV3RKH7"/>
<keyword evidence="3" id="KW-1185">Reference proteome</keyword>
<evidence type="ECO:0000256" key="1">
    <source>
        <dbReference type="SAM" id="MobiDB-lite"/>
    </source>
</evidence>
<comment type="caution">
    <text evidence="2">The sequence shown here is derived from an EMBL/GenBank/DDBJ whole genome shotgun (WGS) entry which is preliminary data.</text>
</comment>